<feature type="compositionally biased region" description="Gly residues" evidence="1">
    <location>
        <begin position="324"/>
        <end position="333"/>
    </location>
</feature>
<accession>A0A1C7MRR1</accession>
<feature type="compositionally biased region" description="Low complexity" evidence="1">
    <location>
        <begin position="334"/>
        <end position="348"/>
    </location>
</feature>
<gene>
    <name evidence="3" type="ORF">A0H81_01012</name>
</gene>
<keyword evidence="2" id="KW-0472">Membrane</keyword>
<proteinExistence type="predicted"/>
<name>A0A1C7MRR1_GRIFR</name>
<dbReference type="CDD" id="cd12087">
    <property type="entry name" value="TM_EGFR-like"/>
    <property type="match status" value="1"/>
</dbReference>
<evidence type="ECO:0000256" key="1">
    <source>
        <dbReference type="SAM" id="MobiDB-lite"/>
    </source>
</evidence>
<evidence type="ECO:0000313" key="3">
    <source>
        <dbReference type="EMBL" id="OBZ79417.1"/>
    </source>
</evidence>
<feature type="transmembrane region" description="Helical" evidence="2">
    <location>
        <begin position="208"/>
        <end position="230"/>
    </location>
</feature>
<keyword evidence="2" id="KW-0812">Transmembrane</keyword>
<comment type="caution">
    <text evidence="3">The sequence shown here is derived from an EMBL/GenBank/DDBJ whole genome shotgun (WGS) entry which is preliminary data.</text>
</comment>
<evidence type="ECO:0000313" key="4">
    <source>
        <dbReference type="Proteomes" id="UP000092993"/>
    </source>
</evidence>
<feature type="region of interest" description="Disordered" evidence="1">
    <location>
        <begin position="277"/>
        <end position="353"/>
    </location>
</feature>
<dbReference type="STRING" id="5627.A0A1C7MRR1"/>
<sequence length="462" mass="48914">MTRRQLSLPPGAPAYPNPTVDRSLATAANFTFVYSAPTQCDDFNVSWTGGTAPFELSLVPVFGRPTTVSIPSSSVSNGRGAFQVPLQFAKGDQLLVIMSDATGFATGGVSNVLTVGDSVGKQTCNTTKPAVDFFYETNSALVQCRTYTFSGYTNAVQPITIQAVVPHGQAIALNPPSGSDSFGLDYRRCFRASTTSPMVAPSSSGGTIAGAVIGSLIGVAIIGSLVVFLLRRHRVRFLHYVDMFPCLSRRKNTTDFRDGTKLAPAVSPYPLYNTEANATTDTFPTPNSTVNLLRRTSHPGVDAYPPSPAYSISTPIPPNSQAGSGSGSRGGEGSASISESSTTLSTSRKAAMAGVPSYQAPARFILHTDAEDEHPDDNEVVELPPQYSERRAPTSIPGLLGNSANSAQLLPPRSSPTEAYPPQLPPLSMTAQSPLGDSLAWHNDEDIFADLHPTYPAPPRRS</sequence>
<dbReference type="Proteomes" id="UP000092993">
    <property type="component" value="Unassembled WGS sequence"/>
</dbReference>
<reference evidence="3 4" key="1">
    <citation type="submission" date="2016-03" db="EMBL/GenBank/DDBJ databases">
        <title>Whole genome sequencing of Grifola frondosa 9006-11.</title>
        <authorList>
            <person name="Min B."/>
            <person name="Park H."/>
            <person name="Kim J.-G."/>
            <person name="Cho H."/>
            <person name="Oh Y.-L."/>
            <person name="Kong W.-S."/>
            <person name="Choi I.-G."/>
        </authorList>
    </citation>
    <scope>NUCLEOTIDE SEQUENCE [LARGE SCALE GENOMIC DNA]</scope>
    <source>
        <strain evidence="3 4">9006-11</strain>
    </source>
</reference>
<dbReference type="OMA" id="CIDDSSP"/>
<keyword evidence="2" id="KW-1133">Transmembrane helix</keyword>
<dbReference type="EMBL" id="LUGG01000001">
    <property type="protein sequence ID" value="OBZ79417.1"/>
    <property type="molecule type" value="Genomic_DNA"/>
</dbReference>
<dbReference type="OrthoDB" id="2591431at2759"/>
<protein>
    <submittedName>
        <fullName evidence="3">Uncharacterized protein</fullName>
    </submittedName>
</protein>
<evidence type="ECO:0000256" key="2">
    <source>
        <dbReference type="SAM" id="Phobius"/>
    </source>
</evidence>
<feature type="compositionally biased region" description="Acidic residues" evidence="1">
    <location>
        <begin position="370"/>
        <end position="380"/>
    </location>
</feature>
<keyword evidence="4" id="KW-1185">Reference proteome</keyword>
<feature type="region of interest" description="Disordered" evidence="1">
    <location>
        <begin position="369"/>
        <end position="438"/>
    </location>
</feature>
<feature type="compositionally biased region" description="Polar residues" evidence="1">
    <location>
        <begin position="277"/>
        <end position="291"/>
    </location>
</feature>
<organism evidence="3 4">
    <name type="scientific">Grifola frondosa</name>
    <name type="common">Maitake</name>
    <name type="synonym">Polyporus frondosus</name>
    <dbReference type="NCBI Taxonomy" id="5627"/>
    <lineage>
        <taxon>Eukaryota</taxon>
        <taxon>Fungi</taxon>
        <taxon>Dikarya</taxon>
        <taxon>Basidiomycota</taxon>
        <taxon>Agaricomycotina</taxon>
        <taxon>Agaricomycetes</taxon>
        <taxon>Polyporales</taxon>
        <taxon>Grifolaceae</taxon>
        <taxon>Grifola</taxon>
    </lineage>
</organism>
<dbReference type="AlphaFoldDB" id="A0A1C7MRR1"/>